<feature type="compositionally biased region" description="Acidic residues" evidence="1">
    <location>
        <begin position="17"/>
        <end position="28"/>
    </location>
</feature>
<dbReference type="AlphaFoldDB" id="A0A2J7RMM7"/>
<dbReference type="STRING" id="105785.A0A2J7RMM7"/>
<feature type="region of interest" description="Disordered" evidence="1">
    <location>
        <begin position="1"/>
        <end position="35"/>
    </location>
</feature>
<accession>A0A2J7RMM7</accession>
<sequence>MLSSDEIVSSVGVQQEEREESENEEEVDSAASKKISHGAALNHLESLLDYLESEENSLLSDKLILHRLHMDIRKKENAMKKQTTILNFF</sequence>
<evidence type="ECO:0000256" key="1">
    <source>
        <dbReference type="SAM" id="MobiDB-lite"/>
    </source>
</evidence>
<evidence type="ECO:0000313" key="2">
    <source>
        <dbReference type="EMBL" id="PNF42078.1"/>
    </source>
</evidence>
<protein>
    <submittedName>
        <fullName evidence="2">Uncharacterized protein</fullName>
    </submittedName>
</protein>
<dbReference type="InParanoid" id="A0A2J7RMM7"/>
<dbReference type="EMBL" id="NEVH01002552">
    <property type="protein sequence ID" value="PNF42078.1"/>
    <property type="molecule type" value="Genomic_DNA"/>
</dbReference>
<reference evidence="2 3" key="1">
    <citation type="submission" date="2017-12" db="EMBL/GenBank/DDBJ databases">
        <title>Hemimetabolous genomes reveal molecular basis of termite eusociality.</title>
        <authorList>
            <person name="Harrison M.C."/>
            <person name="Jongepier E."/>
            <person name="Robertson H.M."/>
            <person name="Arning N."/>
            <person name="Bitard-Feildel T."/>
            <person name="Chao H."/>
            <person name="Childers C.P."/>
            <person name="Dinh H."/>
            <person name="Doddapaneni H."/>
            <person name="Dugan S."/>
            <person name="Gowin J."/>
            <person name="Greiner C."/>
            <person name="Han Y."/>
            <person name="Hu H."/>
            <person name="Hughes D.S.T."/>
            <person name="Huylmans A.-K."/>
            <person name="Kemena C."/>
            <person name="Kremer L.P.M."/>
            <person name="Lee S.L."/>
            <person name="Lopez-Ezquerra A."/>
            <person name="Mallet L."/>
            <person name="Monroy-Kuhn J.M."/>
            <person name="Moser A."/>
            <person name="Murali S.C."/>
            <person name="Muzny D.M."/>
            <person name="Otani S."/>
            <person name="Piulachs M.-D."/>
            <person name="Poelchau M."/>
            <person name="Qu J."/>
            <person name="Schaub F."/>
            <person name="Wada-Katsumata A."/>
            <person name="Worley K.C."/>
            <person name="Xie Q."/>
            <person name="Ylla G."/>
            <person name="Poulsen M."/>
            <person name="Gibbs R.A."/>
            <person name="Schal C."/>
            <person name="Richards S."/>
            <person name="Belles X."/>
            <person name="Korb J."/>
            <person name="Bornberg-Bauer E."/>
        </authorList>
    </citation>
    <scope>NUCLEOTIDE SEQUENCE [LARGE SCALE GENOMIC DNA]</scope>
    <source>
        <tissue evidence="2">Whole body</tissue>
    </source>
</reference>
<comment type="caution">
    <text evidence="2">The sequence shown here is derived from an EMBL/GenBank/DDBJ whole genome shotgun (WGS) entry which is preliminary data.</text>
</comment>
<evidence type="ECO:0000313" key="3">
    <source>
        <dbReference type="Proteomes" id="UP000235965"/>
    </source>
</evidence>
<gene>
    <name evidence="2" type="ORF">B7P43_G10296</name>
</gene>
<proteinExistence type="predicted"/>
<keyword evidence="3" id="KW-1185">Reference proteome</keyword>
<organism evidence="2 3">
    <name type="scientific">Cryptotermes secundus</name>
    <dbReference type="NCBI Taxonomy" id="105785"/>
    <lineage>
        <taxon>Eukaryota</taxon>
        <taxon>Metazoa</taxon>
        <taxon>Ecdysozoa</taxon>
        <taxon>Arthropoda</taxon>
        <taxon>Hexapoda</taxon>
        <taxon>Insecta</taxon>
        <taxon>Pterygota</taxon>
        <taxon>Neoptera</taxon>
        <taxon>Polyneoptera</taxon>
        <taxon>Dictyoptera</taxon>
        <taxon>Blattodea</taxon>
        <taxon>Blattoidea</taxon>
        <taxon>Termitoidae</taxon>
        <taxon>Kalotermitidae</taxon>
        <taxon>Cryptotermitinae</taxon>
        <taxon>Cryptotermes</taxon>
    </lineage>
</organism>
<name>A0A2J7RMM7_9NEOP</name>
<dbReference type="Proteomes" id="UP000235965">
    <property type="component" value="Unassembled WGS sequence"/>
</dbReference>